<feature type="domain" description="Isochorismatase-like" evidence="6">
    <location>
        <begin position="34"/>
        <end position="202"/>
    </location>
</feature>
<dbReference type="Pfam" id="PF00550">
    <property type="entry name" value="PP-binding"/>
    <property type="match status" value="1"/>
</dbReference>
<dbReference type="InterPro" id="IPR016291">
    <property type="entry name" value="Isochorismatase"/>
</dbReference>
<proteinExistence type="predicted"/>
<evidence type="ECO:0000313" key="8">
    <source>
        <dbReference type="Proteomes" id="UP001556631"/>
    </source>
</evidence>
<keyword evidence="8" id="KW-1185">Reference proteome</keyword>
<dbReference type="PANTHER" id="PTHR43540">
    <property type="entry name" value="PEROXYUREIDOACRYLATE/UREIDOACRYLATE AMIDOHYDROLASE-RELATED"/>
    <property type="match status" value="1"/>
</dbReference>
<dbReference type="EC" id="3.3.2.1" evidence="2"/>
<dbReference type="PRINTS" id="PR01398">
    <property type="entry name" value="ISCHRISMTASE"/>
</dbReference>
<protein>
    <recommendedName>
        <fullName evidence="2">isochorismatase</fullName>
        <ecNumber evidence="2">3.3.2.1</ecNumber>
    </recommendedName>
</protein>
<evidence type="ECO:0000259" key="5">
    <source>
        <dbReference type="Pfam" id="PF00550"/>
    </source>
</evidence>
<feature type="domain" description="Carrier" evidence="5">
    <location>
        <begin position="221"/>
        <end position="277"/>
    </location>
</feature>
<keyword evidence="3" id="KW-0378">Hydrolase</keyword>
<name>A0ABV3SW07_9ACTN</name>
<comment type="pathway">
    <text evidence="1">Siderophore biosynthesis.</text>
</comment>
<organism evidence="7 8">
    <name type="scientific">Nocardioides eburneus</name>
    <dbReference type="NCBI Taxonomy" id="3231482"/>
    <lineage>
        <taxon>Bacteria</taxon>
        <taxon>Bacillati</taxon>
        <taxon>Actinomycetota</taxon>
        <taxon>Actinomycetes</taxon>
        <taxon>Propionibacteriales</taxon>
        <taxon>Nocardioidaceae</taxon>
        <taxon>Nocardioides</taxon>
    </lineage>
</organism>
<dbReference type="InterPro" id="IPR050272">
    <property type="entry name" value="Isochorismatase-like_hydrls"/>
</dbReference>
<dbReference type="InterPro" id="IPR036380">
    <property type="entry name" value="Isochorismatase-like_sf"/>
</dbReference>
<dbReference type="SUPFAM" id="SSF52499">
    <property type="entry name" value="Isochorismatase-like hydrolases"/>
    <property type="match status" value="1"/>
</dbReference>
<evidence type="ECO:0000256" key="3">
    <source>
        <dbReference type="ARBA" id="ARBA00022801"/>
    </source>
</evidence>
<sequence>MALPTLIEYAAPVPPQRALPLSTAPWVLDPTRAAVLVHDLQRYFLRPYAPGCEALTGALQATARILTAARAAGVPVFYTAQDGDHADRGLQADLWGPGMSAVADHTGVVPEVAPAPEDTLLVKRRYSAFAKSDLAERLAGAGRDQLVITGVYAHIGITATAFDGFQREVQPFVVADAVADFGADQHARALDQIAACCGVVALADHVVAAFTPGRADGWDGQVRAALARLLPTELVERAFAEPEADLFELGLNSLQAFDMLDDLADAGVDIDFGEFTRRACVAYLVEQGERVGSPA</sequence>
<evidence type="ECO:0000313" key="7">
    <source>
        <dbReference type="EMBL" id="MEX0426649.1"/>
    </source>
</evidence>
<dbReference type="InterPro" id="IPR009081">
    <property type="entry name" value="PP-bd_ACP"/>
</dbReference>
<dbReference type="RefSeq" id="WP_367991369.1">
    <property type="nucleotide sequence ID" value="NZ_JBFPJR010000004.1"/>
</dbReference>
<dbReference type="Proteomes" id="UP001556631">
    <property type="component" value="Unassembled WGS sequence"/>
</dbReference>
<evidence type="ECO:0000256" key="1">
    <source>
        <dbReference type="ARBA" id="ARBA00004924"/>
    </source>
</evidence>
<evidence type="ECO:0000256" key="2">
    <source>
        <dbReference type="ARBA" id="ARBA00012100"/>
    </source>
</evidence>
<dbReference type="Gene3D" id="1.10.1200.10">
    <property type="entry name" value="ACP-like"/>
    <property type="match status" value="1"/>
</dbReference>
<accession>A0ABV3SW07</accession>
<reference evidence="7 8" key="1">
    <citation type="submission" date="2024-07" db="EMBL/GenBank/DDBJ databases">
        <authorList>
            <person name="Lee S."/>
            <person name="Kang M."/>
        </authorList>
    </citation>
    <scope>NUCLEOTIDE SEQUENCE [LARGE SCALE GENOMIC DNA]</scope>
    <source>
        <strain evidence="7 8">DS6</strain>
    </source>
</reference>
<dbReference type="Gene3D" id="3.40.50.850">
    <property type="entry name" value="Isochorismatase-like"/>
    <property type="match status" value="1"/>
</dbReference>
<dbReference type="EMBL" id="JBFPJR010000004">
    <property type="protein sequence ID" value="MEX0426649.1"/>
    <property type="molecule type" value="Genomic_DNA"/>
</dbReference>
<dbReference type="Pfam" id="PF00857">
    <property type="entry name" value="Isochorismatase"/>
    <property type="match status" value="1"/>
</dbReference>
<dbReference type="InterPro" id="IPR036736">
    <property type="entry name" value="ACP-like_sf"/>
</dbReference>
<evidence type="ECO:0000259" key="6">
    <source>
        <dbReference type="Pfam" id="PF00857"/>
    </source>
</evidence>
<dbReference type="InterPro" id="IPR000868">
    <property type="entry name" value="Isochorismatase-like_dom"/>
</dbReference>
<comment type="catalytic activity">
    <reaction evidence="4">
        <text>isochorismate + H2O = (2S,3S)-2,3-dihydroxy-2,3-dihydrobenzoate + pyruvate</text>
        <dbReference type="Rhea" id="RHEA:11112"/>
        <dbReference type="ChEBI" id="CHEBI:15361"/>
        <dbReference type="ChEBI" id="CHEBI:15377"/>
        <dbReference type="ChEBI" id="CHEBI:29780"/>
        <dbReference type="ChEBI" id="CHEBI:58764"/>
        <dbReference type="EC" id="3.3.2.1"/>
    </reaction>
</comment>
<evidence type="ECO:0000256" key="4">
    <source>
        <dbReference type="ARBA" id="ARBA00048590"/>
    </source>
</evidence>
<comment type="caution">
    <text evidence="7">The sequence shown here is derived from an EMBL/GenBank/DDBJ whole genome shotgun (WGS) entry which is preliminary data.</text>
</comment>
<dbReference type="PANTHER" id="PTHR43540:SF3">
    <property type="entry name" value="ENTEROBACTIN SYNTHASE COMPONENT B"/>
    <property type="match status" value="1"/>
</dbReference>
<gene>
    <name evidence="7" type="ORF">AB3X52_03380</name>
</gene>